<dbReference type="Pfam" id="PF00078">
    <property type="entry name" value="RVT_1"/>
    <property type="match status" value="1"/>
</dbReference>
<dbReference type="EMBL" id="AGCU01145330">
    <property type="status" value="NOT_ANNOTATED_CDS"/>
    <property type="molecule type" value="Genomic_DNA"/>
</dbReference>
<dbReference type="Ensembl" id="ENSPSIT00000000209.1">
    <property type="protein sequence ID" value="ENSPSIP00000000209.1"/>
    <property type="gene ID" value="ENSPSIG00000000209.1"/>
</dbReference>
<evidence type="ECO:0000313" key="2">
    <source>
        <dbReference type="Ensembl" id="ENSPSIP00000000209.1"/>
    </source>
</evidence>
<organism evidence="2 3">
    <name type="scientific">Pelodiscus sinensis</name>
    <name type="common">Chinese softshell turtle</name>
    <name type="synonym">Trionyx sinensis</name>
    <dbReference type="NCBI Taxonomy" id="13735"/>
    <lineage>
        <taxon>Eukaryota</taxon>
        <taxon>Metazoa</taxon>
        <taxon>Chordata</taxon>
        <taxon>Craniata</taxon>
        <taxon>Vertebrata</taxon>
        <taxon>Euteleostomi</taxon>
        <taxon>Archelosauria</taxon>
        <taxon>Testudinata</taxon>
        <taxon>Testudines</taxon>
        <taxon>Cryptodira</taxon>
        <taxon>Trionychia</taxon>
        <taxon>Trionychidae</taxon>
        <taxon>Pelodiscus</taxon>
    </lineage>
</organism>
<reference evidence="2" key="4">
    <citation type="submission" date="2025-09" db="UniProtKB">
        <authorList>
            <consortium name="Ensembl"/>
        </authorList>
    </citation>
    <scope>IDENTIFICATION</scope>
</reference>
<dbReference type="AlphaFoldDB" id="K7EWP9"/>
<dbReference type="InterPro" id="IPR000477">
    <property type="entry name" value="RT_dom"/>
</dbReference>
<dbReference type="GeneTree" id="ENSGT01030000234712"/>
<evidence type="ECO:0000313" key="3">
    <source>
        <dbReference type="Proteomes" id="UP000007267"/>
    </source>
</evidence>
<reference evidence="3" key="2">
    <citation type="journal article" date="2013" name="Nat. Genet.">
        <title>The draft genomes of soft-shell turtle and green sea turtle yield insights into the development and evolution of the turtle-specific body plan.</title>
        <authorList>
            <person name="Wang Z."/>
            <person name="Pascual-Anaya J."/>
            <person name="Zadissa A."/>
            <person name="Li W."/>
            <person name="Niimura Y."/>
            <person name="Huang Z."/>
            <person name="Li C."/>
            <person name="White S."/>
            <person name="Xiong Z."/>
            <person name="Fang D."/>
            <person name="Wang B."/>
            <person name="Ming Y."/>
            <person name="Chen Y."/>
            <person name="Zheng Y."/>
            <person name="Kuraku S."/>
            <person name="Pignatelli M."/>
            <person name="Herrero J."/>
            <person name="Beal K."/>
            <person name="Nozawa M."/>
            <person name="Li Q."/>
            <person name="Wang J."/>
            <person name="Zhang H."/>
            <person name="Yu L."/>
            <person name="Shigenobu S."/>
            <person name="Wang J."/>
            <person name="Liu J."/>
            <person name="Flicek P."/>
            <person name="Searle S."/>
            <person name="Wang J."/>
            <person name="Kuratani S."/>
            <person name="Yin Y."/>
            <person name="Aken B."/>
            <person name="Zhang G."/>
            <person name="Irie N."/>
        </authorList>
    </citation>
    <scope>NUCLEOTIDE SEQUENCE [LARGE SCALE GENOMIC DNA]</scope>
    <source>
        <strain evidence="3">Daiwa-1</strain>
    </source>
</reference>
<name>K7EWP9_PELSI</name>
<sequence length="130" mass="14620">MFSQGNHSQRVVINGSQSCWKGITIGVPQGCVLGPILFNIFINHLDIGIERTLTKLADDTKLGGVATTLEDRVIIQNDLEKSEKWSEVNRMKFNKDKCKVLHLGRNNQFHKYRQSPTYADPTYVGSALTN</sequence>
<evidence type="ECO:0000259" key="1">
    <source>
        <dbReference type="PROSITE" id="PS50878"/>
    </source>
</evidence>
<dbReference type="PROSITE" id="PS50878">
    <property type="entry name" value="RT_POL"/>
    <property type="match status" value="1"/>
</dbReference>
<reference evidence="3" key="1">
    <citation type="submission" date="2011-10" db="EMBL/GenBank/DDBJ databases">
        <authorList>
            <consortium name="Soft-shell Turtle Genome Consortium"/>
        </authorList>
    </citation>
    <scope>NUCLEOTIDE SEQUENCE [LARGE SCALE GENOMIC DNA]</scope>
    <source>
        <strain evidence="3">Daiwa-1</strain>
    </source>
</reference>
<dbReference type="PANTHER" id="PTHR33332">
    <property type="entry name" value="REVERSE TRANSCRIPTASE DOMAIN-CONTAINING PROTEIN"/>
    <property type="match status" value="1"/>
</dbReference>
<keyword evidence="3" id="KW-1185">Reference proteome</keyword>
<feature type="domain" description="Reverse transcriptase" evidence="1">
    <location>
        <begin position="1"/>
        <end position="128"/>
    </location>
</feature>
<proteinExistence type="predicted"/>
<dbReference type="Proteomes" id="UP000007267">
    <property type="component" value="Unassembled WGS sequence"/>
</dbReference>
<dbReference type="OMA" id="LMEPNAK"/>
<dbReference type="HOGENOM" id="CLU_000680_13_9_1"/>
<protein>
    <recommendedName>
        <fullName evidence="1">Reverse transcriptase domain-containing protein</fullName>
    </recommendedName>
</protein>
<dbReference type="eggNOG" id="KOG1075">
    <property type="taxonomic scope" value="Eukaryota"/>
</dbReference>
<reference evidence="2" key="3">
    <citation type="submission" date="2025-08" db="UniProtKB">
        <authorList>
            <consortium name="Ensembl"/>
        </authorList>
    </citation>
    <scope>IDENTIFICATION</scope>
</reference>
<accession>K7EWP9</accession>